<dbReference type="InterPro" id="IPR028002">
    <property type="entry name" value="Myb_DNA-bind_5"/>
</dbReference>
<proteinExistence type="predicted"/>
<feature type="compositionally biased region" description="Polar residues" evidence="4">
    <location>
        <begin position="90"/>
        <end position="101"/>
    </location>
</feature>
<dbReference type="GO" id="GO:0003677">
    <property type="term" value="F:DNA binding"/>
    <property type="evidence" value="ECO:0007669"/>
    <property type="project" value="UniProtKB-KW"/>
</dbReference>
<dbReference type="OrthoDB" id="6369473at2759"/>
<evidence type="ECO:0000259" key="5">
    <source>
        <dbReference type="Pfam" id="PF13873"/>
    </source>
</evidence>
<reference evidence="6 7" key="1">
    <citation type="submission" date="2018-04" db="EMBL/GenBank/DDBJ databases">
        <authorList>
            <person name="Zhang X."/>
            <person name="Yuan J."/>
            <person name="Li F."/>
            <person name="Xiang J."/>
        </authorList>
    </citation>
    <scope>NUCLEOTIDE SEQUENCE [LARGE SCALE GENOMIC DNA]</scope>
    <source>
        <tissue evidence="6">Muscle</tissue>
    </source>
</reference>
<gene>
    <name evidence="6" type="ORF">C7M84_013173</name>
</gene>
<keyword evidence="6" id="KW-0238">DNA-binding</keyword>
<reference evidence="6 7" key="2">
    <citation type="submission" date="2019-01" db="EMBL/GenBank/DDBJ databases">
        <title>The decoding of complex shrimp genome reveals the adaptation for benthos swimmer, frequently molting mechanism and breeding impact on genome.</title>
        <authorList>
            <person name="Sun Y."/>
            <person name="Gao Y."/>
            <person name="Yu Y."/>
        </authorList>
    </citation>
    <scope>NUCLEOTIDE SEQUENCE [LARGE SCALE GENOMIC DNA]</scope>
    <source>
        <tissue evidence="6">Muscle</tissue>
    </source>
</reference>
<comment type="function">
    <text evidence="3">Involved in transvection phenomena (= synapsis-dependent gene expression), where the synaptic pairing of chromosomes carrying genes with which zeste interacts influences the expression of these genes. Zeste binds to DNA and stimulates transcription from a nearby promoter.</text>
</comment>
<dbReference type="Proteomes" id="UP000283509">
    <property type="component" value="Unassembled WGS sequence"/>
</dbReference>
<dbReference type="AlphaFoldDB" id="A0A3R7NWH4"/>
<keyword evidence="7" id="KW-1185">Reference proteome</keyword>
<accession>A0A3R7NWH4</accession>
<dbReference type="Pfam" id="PF13873">
    <property type="entry name" value="Myb_DNA-bind_5"/>
    <property type="match status" value="1"/>
</dbReference>
<feature type="domain" description="Myb/SANT-like DNA-binding" evidence="5">
    <location>
        <begin position="7"/>
        <end position="76"/>
    </location>
</feature>
<protein>
    <recommendedName>
        <fullName evidence="2">Regulatory protein zeste</fullName>
    </recommendedName>
</protein>
<evidence type="ECO:0000256" key="1">
    <source>
        <dbReference type="ARBA" id="ARBA00011764"/>
    </source>
</evidence>
<evidence type="ECO:0000256" key="2">
    <source>
        <dbReference type="ARBA" id="ARBA00016807"/>
    </source>
</evidence>
<evidence type="ECO:0000256" key="3">
    <source>
        <dbReference type="ARBA" id="ARBA00025466"/>
    </source>
</evidence>
<comment type="caution">
    <text evidence="6">The sequence shown here is derived from an EMBL/GenBank/DDBJ whole genome shotgun (WGS) entry which is preliminary data.</text>
</comment>
<feature type="region of interest" description="Disordered" evidence="4">
    <location>
        <begin position="87"/>
        <end position="108"/>
    </location>
</feature>
<dbReference type="EMBL" id="QCYY01002647">
    <property type="protein sequence ID" value="ROT68668.1"/>
    <property type="molecule type" value="Genomic_DNA"/>
</dbReference>
<evidence type="ECO:0000313" key="6">
    <source>
        <dbReference type="EMBL" id="ROT68668.1"/>
    </source>
</evidence>
<feature type="compositionally biased region" description="Polar residues" evidence="4">
    <location>
        <begin position="210"/>
        <end position="231"/>
    </location>
</feature>
<comment type="subunit">
    <text evidence="1">Self-associates forming complexes of several hundred monomers.</text>
</comment>
<sequence length="324" mass="36727">MAPRRCFTDKDKALLSVLVKTNPILQSHAADATTAHKKAKKWREIAEIYNSNCKGQKRNVEQLRKCWKNMKFKEKQFSASAANAVKNRAGLSQSQDVNTSSEMDDDPIHLGSDDEPEYILPSVHDESPDVIENSMQEDVFHKTGCTIVEGLENAVIVESDSNLSDHNSPATFVRILPKPPSANLQTNDIVEDSRLEFSAVREMSPHIVENNLSRPGSANSSASEPQPSQAKQSRKVPKKTVLKYSKKSSELNNGPLTAKITKEKALSSEYKKKMEYLDLKVKLLLAEEERKKEKHKKEMYLLNAQIQYWKERRRDMSEDLFVVP</sequence>
<organism evidence="6 7">
    <name type="scientific">Penaeus vannamei</name>
    <name type="common">Whiteleg shrimp</name>
    <name type="synonym">Litopenaeus vannamei</name>
    <dbReference type="NCBI Taxonomy" id="6689"/>
    <lineage>
        <taxon>Eukaryota</taxon>
        <taxon>Metazoa</taxon>
        <taxon>Ecdysozoa</taxon>
        <taxon>Arthropoda</taxon>
        <taxon>Crustacea</taxon>
        <taxon>Multicrustacea</taxon>
        <taxon>Malacostraca</taxon>
        <taxon>Eumalacostraca</taxon>
        <taxon>Eucarida</taxon>
        <taxon>Decapoda</taxon>
        <taxon>Dendrobranchiata</taxon>
        <taxon>Penaeoidea</taxon>
        <taxon>Penaeidae</taxon>
        <taxon>Penaeus</taxon>
    </lineage>
</organism>
<name>A0A3R7NWH4_PENVA</name>
<feature type="region of interest" description="Disordered" evidence="4">
    <location>
        <begin position="209"/>
        <end position="239"/>
    </location>
</feature>
<evidence type="ECO:0000313" key="7">
    <source>
        <dbReference type="Proteomes" id="UP000283509"/>
    </source>
</evidence>
<evidence type="ECO:0000256" key="4">
    <source>
        <dbReference type="SAM" id="MobiDB-lite"/>
    </source>
</evidence>